<reference evidence="2" key="1">
    <citation type="journal article" date="2017" name="Nat. Commun.">
        <title>The North American bullfrog draft genome provides insight into hormonal regulation of long noncoding RNA.</title>
        <authorList>
            <person name="Hammond S.A."/>
            <person name="Warren R.L."/>
            <person name="Vandervalk B.P."/>
            <person name="Kucuk E."/>
            <person name="Khan H."/>
            <person name="Gibb E.A."/>
            <person name="Pandoh P."/>
            <person name="Kirk H."/>
            <person name="Zhao Y."/>
            <person name="Jones M."/>
            <person name="Mungall A.J."/>
            <person name="Coope R."/>
            <person name="Pleasance S."/>
            <person name="Moore R.A."/>
            <person name="Holt R.A."/>
            <person name="Round J.M."/>
            <person name="Ohora S."/>
            <person name="Walle B.V."/>
            <person name="Veldhoen N."/>
            <person name="Helbing C.C."/>
            <person name="Birol I."/>
        </authorList>
    </citation>
    <scope>NUCLEOTIDE SEQUENCE [LARGE SCALE GENOMIC DNA]</scope>
</reference>
<dbReference type="Proteomes" id="UP000228934">
    <property type="component" value="Unassembled WGS sequence"/>
</dbReference>
<dbReference type="EMBL" id="KZ370348">
    <property type="protein sequence ID" value="PIO09119.1"/>
    <property type="molecule type" value="Genomic_DNA"/>
</dbReference>
<sequence>MGCNYNWKSSSKTSMMLFQNIKTSLMFWGEFKTPQNHFLLLCATMC</sequence>
<protein>
    <submittedName>
        <fullName evidence="1">Uncharacterized protein</fullName>
    </submittedName>
</protein>
<name>A0A2G9Q0J3_AQUCT</name>
<keyword evidence="2" id="KW-1185">Reference proteome</keyword>
<organism evidence="1 2">
    <name type="scientific">Aquarana catesbeiana</name>
    <name type="common">American bullfrog</name>
    <name type="synonym">Rana catesbeiana</name>
    <dbReference type="NCBI Taxonomy" id="8400"/>
    <lineage>
        <taxon>Eukaryota</taxon>
        <taxon>Metazoa</taxon>
        <taxon>Chordata</taxon>
        <taxon>Craniata</taxon>
        <taxon>Vertebrata</taxon>
        <taxon>Euteleostomi</taxon>
        <taxon>Amphibia</taxon>
        <taxon>Batrachia</taxon>
        <taxon>Anura</taxon>
        <taxon>Neobatrachia</taxon>
        <taxon>Ranoidea</taxon>
        <taxon>Ranidae</taxon>
        <taxon>Aquarana</taxon>
    </lineage>
</organism>
<accession>A0A2G9Q0J3</accession>
<dbReference type="AlphaFoldDB" id="A0A2G9Q0J3"/>
<evidence type="ECO:0000313" key="2">
    <source>
        <dbReference type="Proteomes" id="UP000228934"/>
    </source>
</evidence>
<evidence type="ECO:0000313" key="1">
    <source>
        <dbReference type="EMBL" id="PIO09119.1"/>
    </source>
</evidence>
<gene>
    <name evidence="1" type="ORF">AB205_0018760</name>
</gene>
<proteinExistence type="predicted"/>